<evidence type="ECO:0000313" key="2">
    <source>
        <dbReference type="Proteomes" id="UP000256373"/>
    </source>
</evidence>
<name>A0A3D8Y4C7_9BACT</name>
<accession>A0A3D8Y4C7</accession>
<reference evidence="1 2" key="1">
    <citation type="submission" date="2018-07" db="EMBL/GenBank/DDBJ databases">
        <title>Dyadobacter roseus sp. nov., isolated from rose rhizosphere soil.</title>
        <authorList>
            <person name="Chen L."/>
        </authorList>
    </citation>
    <scope>NUCLEOTIDE SEQUENCE [LARGE SCALE GENOMIC DNA]</scope>
    <source>
        <strain evidence="1 2">RS19</strain>
    </source>
</reference>
<gene>
    <name evidence="1" type="ORF">DSL64_24900</name>
</gene>
<sequence length="329" mass="38906">MKDYSDALQQKLKGKRILFVGVKFYHFTDEIISKLKQHGALVSFYYERDTSIAFGFAKSFRPSYADKLQENHYKWVISDTRKKEFDYLLVIRGYEMKPWFVEQIKKDHPGIKTLLYQWDSYSNWECDYRPLIPYFDEVKTFDLQDAQELGLSYVPTFSSDEYASVPRQTQCKYDLFYTGGYTTPRMEFLKQLIAYSQENNLRLFTHVVMPRKAFLKDWITGTRYNTSLISLKSLSKSEYLEIFTQSNVIIDYTKDSQAGLTMRSLDVFAAGKKLLTNNAFVTRESYYNPEQSRIFDPKKFEVDREFATTVTSFPRQDFSIDKWLNSLFS</sequence>
<keyword evidence="2" id="KW-1185">Reference proteome</keyword>
<dbReference type="RefSeq" id="WP_115833669.1">
    <property type="nucleotide sequence ID" value="NZ_QNUL01000031.1"/>
</dbReference>
<dbReference type="EMBL" id="QNUL01000031">
    <property type="protein sequence ID" value="REA57055.1"/>
    <property type="molecule type" value="Genomic_DNA"/>
</dbReference>
<proteinExistence type="predicted"/>
<dbReference type="Proteomes" id="UP000256373">
    <property type="component" value="Unassembled WGS sequence"/>
</dbReference>
<organism evidence="1 2">
    <name type="scientific">Dyadobacter luteus</name>
    <dbReference type="NCBI Taxonomy" id="2259619"/>
    <lineage>
        <taxon>Bacteria</taxon>
        <taxon>Pseudomonadati</taxon>
        <taxon>Bacteroidota</taxon>
        <taxon>Cytophagia</taxon>
        <taxon>Cytophagales</taxon>
        <taxon>Spirosomataceae</taxon>
        <taxon>Dyadobacter</taxon>
    </lineage>
</organism>
<dbReference type="OrthoDB" id="3251881at2"/>
<evidence type="ECO:0000313" key="1">
    <source>
        <dbReference type="EMBL" id="REA57055.1"/>
    </source>
</evidence>
<dbReference type="AlphaFoldDB" id="A0A3D8Y4C7"/>
<comment type="caution">
    <text evidence="1">The sequence shown here is derived from an EMBL/GenBank/DDBJ whole genome shotgun (WGS) entry which is preliminary data.</text>
</comment>
<evidence type="ECO:0008006" key="3">
    <source>
        <dbReference type="Google" id="ProtNLM"/>
    </source>
</evidence>
<protein>
    <recommendedName>
        <fullName evidence="3">Glycosyltransferase family 1 protein</fullName>
    </recommendedName>
</protein>